<proteinExistence type="inferred from homology"/>
<dbReference type="InterPro" id="IPR013087">
    <property type="entry name" value="Znf_C2H2_type"/>
</dbReference>
<dbReference type="GO" id="GO:0005634">
    <property type="term" value="C:nucleus"/>
    <property type="evidence" value="ECO:0007669"/>
    <property type="project" value="UniProtKB-SubCell"/>
</dbReference>
<evidence type="ECO:0000256" key="7">
    <source>
        <dbReference type="ARBA" id="ARBA00023015"/>
    </source>
</evidence>
<dbReference type="Gene3D" id="3.30.160.60">
    <property type="entry name" value="Classic Zinc Finger"/>
    <property type="match status" value="1"/>
</dbReference>
<keyword evidence="8" id="KW-0238">DNA-binding</keyword>
<reference evidence="14" key="1">
    <citation type="submission" date="2022-10" db="EMBL/GenBank/DDBJ databases">
        <title>Genome assembly of Pristionchus species.</title>
        <authorList>
            <person name="Yoshida K."/>
            <person name="Sommer R.J."/>
        </authorList>
    </citation>
    <scope>NUCLEOTIDE SEQUENCE [LARGE SCALE GENOMIC DNA]</scope>
    <source>
        <strain evidence="14">RS5460</strain>
    </source>
</reference>
<evidence type="ECO:0000256" key="3">
    <source>
        <dbReference type="ARBA" id="ARBA00022723"/>
    </source>
</evidence>
<feature type="domain" description="C2H2-type" evidence="12">
    <location>
        <begin position="85"/>
        <end position="112"/>
    </location>
</feature>
<dbReference type="EMBL" id="BTRK01000002">
    <property type="protein sequence ID" value="GMR38134.1"/>
    <property type="molecule type" value="Genomic_DNA"/>
</dbReference>
<evidence type="ECO:0000256" key="11">
    <source>
        <dbReference type="PROSITE-ProRule" id="PRU00042"/>
    </source>
</evidence>
<organism evidence="13 14">
    <name type="scientific">Pristionchus mayeri</name>
    <dbReference type="NCBI Taxonomy" id="1317129"/>
    <lineage>
        <taxon>Eukaryota</taxon>
        <taxon>Metazoa</taxon>
        <taxon>Ecdysozoa</taxon>
        <taxon>Nematoda</taxon>
        <taxon>Chromadorea</taxon>
        <taxon>Rhabditida</taxon>
        <taxon>Rhabditina</taxon>
        <taxon>Diplogasteromorpha</taxon>
        <taxon>Diplogasteroidea</taxon>
        <taxon>Neodiplogasteridae</taxon>
        <taxon>Pristionchus</taxon>
    </lineage>
</organism>
<keyword evidence="14" id="KW-1185">Reference proteome</keyword>
<keyword evidence="4" id="KW-0677">Repeat</keyword>
<keyword evidence="9" id="KW-0804">Transcription</keyword>
<evidence type="ECO:0000256" key="4">
    <source>
        <dbReference type="ARBA" id="ARBA00022737"/>
    </source>
</evidence>
<name>A0AAN5CD16_9BILA</name>
<keyword evidence="5 11" id="KW-0863">Zinc-finger</keyword>
<comment type="subcellular location">
    <subcellularLocation>
        <location evidence="1">Nucleus</location>
    </subcellularLocation>
</comment>
<dbReference type="GO" id="GO:0003690">
    <property type="term" value="F:double-stranded DNA binding"/>
    <property type="evidence" value="ECO:0007669"/>
    <property type="project" value="UniProtKB-ARBA"/>
</dbReference>
<keyword evidence="3" id="KW-0479">Metal-binding</keyword>
<dbReference type="PROSITE" id="PS50157">
    <property type="entry name" value="ZINC_FINGER_C2H2_2"/>
    <property type="match status" value="1"/>
</dbReference>
<comment type="caution">
    <text evidence="13">The sequence shown here is derived from an EMBL/GenBank/DDBJ whole genome shotgun (WGS) entry which is preliminary data.</text>
</comment>
<keyword evidence="6" id="KW-0862">Zinc</keyword>
<feature type="non-terminal residue" evidence="13">
    <location>
        <position position="202"/>
    </location>
</feature>
<dbReference type="GO" id="GO:0008270">
    <property type="term" value="F:zinc ion binding"/>
    <property type="evidence" value="ECO:0007669"/>
    <property type="project" value="UniProtKB-KW"/>
</dbReference>
<dbReference type="PANTHER" id="PTHR24408">
    <property type="entry name" value="ZINC FINGER PROTEIN"/>
    <property type="match status" value="1"/>
</dbReference>
<dbReference type="GO" id="GO:0043565">
    <property type="term" value="F:sequence-specific DNA binding"/>
    <property type="evidence" value="ECO:0007669"/>
    <property type="project" value="TreeGrafter"/>
</dbReference>
<keyword evidence="7" id="KW-0805">Transcription regulation</keyword>
<evidence type="ECO:0000256" key="1">
    <source>
        <dbReference type="ARBA" id="ARBA00004123"/>
    </source>
</evidence>
<dbReference type="Proteomes" id="UP001328107">
    <property type="component" value="Unassembled WGS sequence"/>
</dbReference>
<evidence type="ECO:0000313" key="14">
    <source>
        <dbReference type="Proteomes" id="UP001328107"/>
    </source>
</evidence>
<dbReference type="PROSITE" id="PS00028">
    <property type="entry name" value="ZINC_FINGER_C2H2_1"/>
    <property type="match status" value="2"/>
</dbReference>
<evidence type="ECO:0000256" key="5">
    <source>
        <dbReference type="ARBA" id="ARBA00022771"/>
    </source>
</evidence>
<evidence type="ECO:0000259" key="12">
    <source>
        <dbReference type="PROSITE" id="PS50157"/>
    </source>
</evidence>
<evidence type="ECO:0000256" key="8">
    <source>
        <dbReference type="ARBA" id="ARBA00023125"/>
    </source>
</evidence>
<evidence type="ECO:0000256" key="9">
    <source>
        <dbReference type="ARBA" id="ARBA00023163"/>
    </source>
</evidence>
<gene>
    <name evidence="13" type="ORF">PMAYCL1PPCAC_08329</name>
</gene>
<keyword evidence="10" id="KW-0539">Nucleus</keyword>
<dbReference type="AlphaFoldDB" id="A0AAN5CD16"/>
<dbReference type="GO" id="GO:0000981">
    <property type="term" value="F:DNA-binding transcription factor activity, RNA polymerase II-specific"/>
    <property type="evidence" value="ECO:0007669"/>
    <property type="project" value="TreeGrafter"/>
</dbReference>
<accession>A0AAN5CD16</accession>
<dbReference type="PANTHER" id="PTHR24408:SF58">
    <property type="entry name" value="TRANSCRIPTION FACTOR (TFIIIA), PUTATIVE (AFU_ORTHOLOGUE AFUA_1G05150)-RELATED"/>
    <property type="match status" value="1"/>
</dbReference>
<dbReference type="SUPFAM" id="SSF57667">
    <property type="entry name" value="beta-beta-alpha zinc fingers"/>
    <property type="match status" value="1"/>
</dbReference>
<dbReference type="SMART" id="SM00355">
    <property type="entry name" value="ZnF_C2H2"/>
    <property type="match status" value="3"/>
</dbReference>
<dbReference type="FunFam" id="3.30.160.60:FF:001370">
    <property type="entry name" value="Zinc finger protein"/>
    <property type="match status" value="1"/>
</dbReference>
<comment type="similarity">
    <text evidence="2">Belongs to the krueppel C2H2-type zinc-finger protein family.</text>
</comment>
<protein>
    <recommendedName>
        <fullName evidence="12">C2H2-type domain-containing protein</fullName>
    </recommendedName>
</protein>
<dbReference type="InterPro" id="IPR036236">
    <property type="entry name" value="Znf_C2H2_sf"/>
</dbReference>
<evidence type="ECO:0000256" key="6">
    <source>
        <dbReference type="ARBA" id="ARBA00022833"/>
    </source>
</evidence>
<evidence type="ECO:0000256" key="2">
    <source>
        <dbReference type="ARBA" id="ARBA00006991"/>
    </source>
</evidence>
<feature type="non-terminal residue" evidence="13">
    <location>
        <position position="1"/>
    </location>
</feature>
<evidence type="ECO:0000256" key="10">
    <source>
        <dbReference type="ARBA" id="ARBA00023242"/>
    </source>
</evidence>
<evidence type="ECO:0000313" key="13">
    <source>
        <dbReference type="EMBL" id="GMR38134.1"/>
    </source>
</evidence>
<sequence>ESPYLCASHFLPTDIIHHSSHVDLRPDAMPIFLDLSTGEEDAPSSAFDVSNEVKGVPVEMKGEPMDNFVDIKTEGLEDLESIKSFLCSECGKKLNNKHTFVLHMRTHPGAEVYMCSQCDIFFHTIFNLGWHVRVQHKEIIRINSMEIYTDKKTLKCPLCDEYSSTSAGAWNCHIRLKHATTASEAGYALHCECGKESSDMRK</sequence>